<dbReference type="SMART" id="SM00388">
    <property type="entry name" value="HisKA"/>
    <property type="match status" value="1"/>
</dbReference>
<keyword evidence="5" id="KW-0418">Kinase</keyword>
<accession>A0A7X4KN95</accession>
<dbReference type="InterPro" id="IPR011006">
    <property type="entry name" value="CheY-like_superfamily"/>
</dbReference>
<dbReference type="PANTHER" id="PTHR43304">
    <property type="entry name" value="PHYTOCHROME-LIKE PROTEIN CPH1"/>
    <property type="match status" value="1"/>
</dbReference>
<evidence type="ECO:0000256" key="3">
    <source>
        <dbReference type="ARBA" id="ARBA00022553"/>
    </source>
</evidence>
<dbReference type="Pfam" id="PF02518">
    <property type="entry name" value="HATPase_c"/>
    <property type="match status" value="1"/>
</dbReference>
<keyword evidence="3 6" id="KW-0597">Phosphoprotein</keyword>
<dbReference type="PANTHER" id="PTHR43304:SF1">
    <property type="entry name" value="PAC DOMAIN-CONTAINING PROTEIN"/>
    <property type="match status" value="1"/>
</dbReference>
<protein>
    <recommendedName>
        <fullName evidence="2">histidine kinase</fullName>
        <ecNumber evidence="2">2.7.13.3</ecNumber>
    </recommendedName>
</protein>
<name>A0A7X4KN95_9BURK</name>
<dbReference type="PRINTS" id="PR00344">
    <property type="entry name" value="BCTRLSENSOR"/>
</dbReference>
<dbReference type="SUPFAM" id="SSF55781">
    <property type="entry name" value="GAF domain-like"/>
    <property type="match status" value="1"/>
</dbReference>
<dbReference type="InterPro" id="IPR003661">
    <property type="entry name" value="HisK_dim/P_dom"/>
</dbReference>
<evidence type="ECO:0000313" key="10">
    <source>
        <dbReference type="EMBL" id="MYN08937.1"/>
    </source>
</evidence>
<evidence type="ECO:0000259" key="8">
    <source>
        <dbReference type="PROSITE" id="PS50110"/>
    </source>
</evidence>
<dbReference type="SMART" id="SM00086">
    <property type="entry name" value="PAC"/>
    <property type="match status" value="2"/>
</dbReference>
<reference evidence="10 11" key="1">
    <citation type="submission" date="2019-12" db="EMBL/GenBank/DDBJ databases">
        <title>Novel species isolated from a subtropical stream in China.</title>
        <authorList>
            <person name="Lu H."/>
        </authorList>
    </citation>
    <scope>NUCLEOTIDE SEQUENCE [LARGE SCALE GENOMIC DNA]</scope>
    <source>
        <strain evidence="10 11">FT127W</strain>
    </source>
</reference>
<dbReference type="Pfam" id="PF00512">
    <property type="entry name" value="HisKA"/>
    <property type="match status" value="1"/>
</dbReference>
<dbReference type="Proteomes" id="UP000450676">
    <property type="component" value="Unassembled WGS sequence"/>
</dbReference>
<dbReference type="InterPro" id="IPR001789">
    <property type="entry name" value="Sig_transdc_resp-reg_receiver"/>
</dbReference>
<evidence type="ECO:0000259" key="9">
    <source>
        <dbReference type="PROSITE" id="PS50113"/>
    </source>
</evidence>
<sequence length="861" mass="92123">MDRQIPNAPAPDAASDPLLGASLAHVLAAHGVPASLVEAVQTLERARAAAERNERLLSGEKSLLEMIARGEPLCGILDTCCRLFDAVAGDAVSSLLVMDEDGMLLRPGSAPNMPPGFMLALEGSVLVGPGEGSCGTAAWRREPVFVADIASDPLWDKYRRLPLEYGLRACWSMPIFASGGKVLGTFGVYSHLALPPSVLQQSMIARFSHLAGIVIERSMSMAALRRSEERFELAVNAAGDGHIDWVVATDTFYASPRYLELCGLPPDTVFSGRADFLARFPCHPEDRQRMIDQLSGHFAGSAIRLQLELRIVVDGEVRWLKLTGMCSRDPQGRLLRWNAAITDVTDRTRTEMALRASEQRYALAMSAAGEGHWDWDILKDEFYGSPRMLELYGFAPDTVFAGRADFLARFPFYPEDKPKWEKAAAEHFAGRSARFDLEIRMLPRGELRWIHLTGMCQRDAAGTPVRWTGAVSDVTERHRLEEQLRLAQRLEAMGTLAGGIAHDFNNILAAILGYGEMALRDAAEGSRLRRDVGHIVAAGERGRALVDRILAFSRGGMGEREAVHVEAVAREALDQLAAKLPPGVRVSACLQAGRAAILGDCTQVHQVLSNLMLNGVQAMTGGGVLRVVLETRSMSAPSFATIGSVAAADHIVLTVSDSGAGIPAAILGRIFDPFFTTKDAGVGTGLGLSLVHAIVTELGGAVSVASSEGEGSTFTVFLPRCGDVAASGADAAPDLPPRGQGQRVLVVDDEEALARLAGAMLDDLGYEHAAFTSPAQALAAFAAAPERYDAVITDERMPGMTGSELIRALRGVRAGIPVVLASGYLGAALAQQGGAGGVLRKPYSMMELAHALAQVFRPRVN</sequence>
<dbReference type="SUPFAM" id="SSF52172">
    <property type="entry name" value="CheY-like"/>
    <property type="match status" value="1"/>
</dbReference>
<evidence type="ECO:0000256" key="1">
    <source>
        <dbReference type="ARBA" id="ARBA00000085"/>
    </source>
</evidence>
<dbReference type="InterPro" id="IPR035965">
    <property type="entry name" value="PAS-like_dom_sf"/>
</dbReference>
<dbReference type="NCBIfam" id="TIGR00229">
    <property type="entry name" value="sensory_box"/>
    <property type="match status" value="2"/>
</dbReference>
<feature type="domain" description="Histidine kinase" evidence="7">
    <location>
        <begin position="499"/>
        <end position="722"/>
    </location>
</feature>
<dbReference type="Gene3D" id="3.30.450.40">
    <property type="match status" value="1"/>
</dbReference>
<dbReference type="GO" id="GO:0000155">
    <property type="term" value="F:phosphorelay sensor kinase activity"/>
    <property type="evidence" value="ECO:0007669"/>
    <property type="project" value="InterPro"/>
</dbReference>
<dbReference type="SMART" id="SM00065">
    <property type="entry name" value="GAF"/>
    <property type="match status" value="1"/>
</dbReference>
<dbReference type="PROSITE" id="PS50113">
    <property type="entry name" value="PAC"/>
    <property type="match status" value="2"/>
</dbReference>
<evidence type="ECO:0000256" key="4">
    <source>
        <dbReference type="ARBA" id="ARBA00022679"/>
    </source>
</evidence>
<dbReference type="InterPro" id="IPR036890">
    <property type="entry name" value="HATPase_C_sf"/>
</dbReference>
<dbReference type="InterPro" id="IPR029016">
    <property type="entry name" value="GAF-like_dom_sf"/>
</dbReference>
<dbReference type="InterPro" id="IPR004358">
    <property type="entry name" value="Sig_transdc_His_kin-like_C"/>
</dbReference>
<feature type="domain" description="Response regulatory" evidence="8">
    <location>
        <begin position="743"/>
        <end position="856"/>
    </location>
</feature>
<dbReference type="PROSITE" id="PS50109">
    <property type="entry name" value="HIS_KIN"/>
    <property type="match status" value="1"/>
</dbReference>
<dbReference type="PROSITE" id="PS50110">
    <property type="entry name" value="RESPONSE_REGULATORY"/>
    <property type="match status" value="1"/>
</dbReference>
<dbReference type="SUPFAM" id="SSF55785">
    <property type="entry name" value="PYP-like sensor domain (PAS domain)"/>
    <property type="match status" value="2"/>
</dbReference>
<dbReference type="InterPro" id="IPR000014">
    <property type="entry name" value="PAS"/>
</dbReference>
<evidence type="ECO:0000313" key="11">
    <source>
        <dbReference type="Proteomes" id="UP000450676"/>
    </source>
</evidence>
<dbReference type="InterPro" id="IPR003018">
    <property type="entry name" value="GAF"/>
</dbReference>
<dbReference type="CDD" id="cd00130">
    <property type="entry name" value="PAS"/>
    <property type="match status" value="1"/>
</dbReference>
<evidence type="ECO:0000259" key="7">
    <source>
        <dbReference type="PROSITE" id="PS50109"/>
    </source>
</evidence>
<dbReference type="Gene3D" id="1.10.287.130">
    <property type="match status" value="1"/>
</dbReference>
<dbReference type="InterPro" id="IPR003594">
    <property type="entry name" value="HATPase_dom"/>
</dbReference>
<evidence type="ECO:0000256" key="5">
    <source>
        <dbReference type="ARBA" id="ARBA00022777"/>
    </source>
</evidence>
<keyword evidence="4" id="KW-0808">Transferase</keyword>
<feature type="modified residue" description="4-aspartylphosphate" evidence="6">
    <location>
        <position position="794"/>
    </location>
</feature>
<dbReference type="InterPro" id="IPR052162">
    <property type="entry name" value="Sensor_kinase/Photoreceptor"/>
</dbReference>
<dbReference type="Gene3D" id="3.30.565.10">
    <property type="entry name" value="Histidine kinase-like ATPase, C-terminal domain"/>
    <property type="match status" value="1"/>
</dbReference>
<dbReference type="InterPro" id="IPR013655">
    <property type="entry name" value="PAS_fold_3"/>
</dbReference>
<comment type="catalytic activity">
    <reaction evidence="1">
        <text>ATP + protein L-histidine = ADP + protein N-phospho-L-histidine.</text>
        <dbReference type="EC" id="2.7.13.3"/>
    </reaction>
</comment>
<dbReference type="InterPro" id="IPR036097">
    <property type="entry name" value="HisK_dim/P_sf"/>
</dbReference>
<dbReference type="InterPro" id="IPR000700">
    <property type="entry name" value="PAS-assoc_C"/>
</dbReference>
<gene>
    <name evidence="10" type="ORF">GTP77_16535</name>
</gene>
<dbReference type="RefSeq" id="WP_161073252.1">
    <property type="nucleotide sequence ID" value="NZ_CP086370.1"/>
</dbReference>
<dbReference type="SUPFAM" id="SSF47384">
    <property type="entry name" value="Homodimeric domain of signal transducing histidine kinase"/>
    <property type="match status" value="1"/>
</dbReference>
<comment type="caution">
    <text evidence="10">The sequence shown here is derived from an EMBL/GenBank/DDBJ whole genome shotgun (WGS) entry which is preliminary data.</text>
</comment>
<dbReference type="InterPro" id="IPR005467">
    <property type="entry name" value="His_kinase_dom"/>
</dbReference>
<proteinExistence type="predicted"/>
<dbReference type="Pfam" id="PF08447">
    <property type="entry name" value="PAS_3"/>
    <property type="match status" value="2"/>
</dbReference>
<dbReference type="Gene3D" id="3.30.450.20">
    <property type="entry name" value="PAS domain"/>
    <property type="match status" value="2"/>
</dbReference>
<dbReference type="EMBL" id="WWCU01000018">
    <property type="protein sequence ID" value="MYN08937.1"/>
    <property type="molecule type" value="Genomic_DNA"/>
</dbReference>
<dbReference type="EC" id="2.7.13.3" evidence="2"/>
<evidence type="ECO:0000256" key="6">
    <source>
        <dbReference type="PROSITE-ProRule" id="PRU00169"/>
    </source>
</evidence>
<dbReference type="InterPro" id="IPR001610">
    <property type="entry name" value="PAC"/>
</dbReference>
<dbReference type="Pfam" id="PF13185">
    <property type="entry name" value="GAF_2"/>
    <property type="match status" value="1"/>
</dbReference>
<organism evidence="10 11">
    <name type="scientific">Pseudoduganella aquatica</name>
    <dbReference type="NCBI Taxonomy" id="2660641"/>
    <lineage>
        <taxon>Bacteria</taxon>
        <taxon>Pseudomonadati</taxon>
        <taxon>Pseudomonadota</taxon>
        <taxon>Betaproteobacteria</taxon>
        <taxon>Burkholderiales</taxon>
        <taxon>Oxalobacteraceae</taxon>
        <taxon>Telluria group</taxon>
        <taxon>Pseudoduganella</taxon>
    </lineage>
</organism>
<dbReference type="Pfam" id="PF00072">
    <property type="entry name" value="Response_reg"/>
    <property type="match status" value="1"/>
</dbReference>
<feature type="domain" description="PAC" evidence="9">
    <location>
        <begin position="303"/>
        <end position="356"/>
    </location>
</feature>
<keyword evidence="11" id="KW-1185">Reference proteome</keyword>
<dbReference type="CDD" id="cd00082">
    <property type="entry name" value="HisKA"/>
    <property type="match status" value="1"/>
</dbReference>
<evidence type="ECO:0000256" key="2">
    <source>
        <dbReference type="ARBA" id="ARBA00012438"/>
    </source>
</evidence>
<dbReference type="AlphaFoldDB" id="A0A7X4KN95"/>
<dbReference type="SUPFAM" id="SSF55874">
    <property type="entry name" value="ATPase domain of HSP90 chaperone/DNA topoisomerase II/histidine kinase"/>
    <property type="match status" value="1"/>
</dbReference>
<feature type="domain" description="PAC" evidence="9">
    <location>
        <begin position="433"/>
        <end position="486"/>
    </location>
</feature>
<dbReference type="SMART" id="SM00387">
    <property type="entry name" value="HATPase_c"/>
    <property type="match status" value="1"/>
</dbReference>
<dbReference type="SMART" id="SM00448">
    <property type="entry name" value="REC"/>
    <property type="match status" value="1"/>
</dbReference>
<dbReference type="Gene3D" id="3.40.50.2300">
    <property type="match status" value="1"/>
</dbReference>